<dbReference type="Gene3D" id="3.40.50.300">
    <property type="entry name" value="P-loop containing nucleotide triphosphate hydrolases"/>
    <property type="match status" value="1"/>
</dbReference>
<keyword evidence="1 4" id="KW-0547">Nucleotide-binding</keyword>
<evidence type="ECO:0000313" key="8">
    <source>
        <dbReference type="Proteomes" id="UP000008312"/>
    </source>
</evidence>
<comment type="function">
    <text evidence="4">RNA helicase.</text>
</comment>
<comment type="domain">
    <text evidence="4">The Q motif is unique to and characteristic of the DEAD box family of RNA helicases and controls ATP binding and hydrolysis.</text>
</comment>
<dbReference type="GeneID" id="24922696"/>
<dbReference type="EMBL" id="FN668655">
    <property type="protein sequence ID" value="CBK23110.2"/>
    <property type="molecule type" value="Genomic_DNA"/>
</dbReference>
<proteinExistence type="inferred from homology"/>
<feature type="domain" description="Helicase ATP-binding" evidence="6">
    <location>
        <begin position="1"/>
        <end position="150"/>
    </location>
</feature>
<feature type="region of interest" description="Disordered" evidence="5">
    <location>
        <begin position="242"/>
        <end position="265"/>
    </location>
</feature>
<feature type="compositionally biased region" description="Basic and acidic residues" evidence="5">
    <location>
        <begin position="255"/>
        <end position="265"/>
    </location>
</feature>
<dbReference type="RefSeq" id="XP_012897158.1">
    <property type="nucleotide sequence ID" value="XM_013041704.1"/>
</dbReference>
<evidence type="ECO:0000256" key="3">
    <source>
        <dbReference type="ARBA" id="ARBA00022840"/>
    </source>
</evidence>
<name>D8M4X1_BLAHO</name>
<dbReference type="Proteomes" id="UP000008312">
    <property type="component" value="Unassembled WGS sequence"/>
</dbReference>
<evidence type="ECO:0000256" key="1">
    <source>
        <dbReference type="ARBA" id="ARBA00022741"/>
    </source>
</evidence>
<gene>
    <name evidence="7" type="ORF">GSBLH_T00006572001</name>
</gene>
<dbReference type="EC" id="3.6.4.13" evidence="4"/>
<dbReference type="Pfam" id="PF00270">
    <property type="entry name" value="DEAD"/>
    <property type="match status" value="1"/>
</dbReference>
<evidence type="ECO:0000256" key="5">
    <source>
        <dbReference type="SAM" id="MobiDB-lite"/>
    </source>
</evidence>
<evidence type="ECO:0000256" key="4">
    <source>
        <dbReference type="RuleBase" id="RU365068"/>
    </source>
</evidence>
<dbReference type="GO" id="GO:0005524">
    <property type="term" value="F:ATP binding"/>
    <property type="evidence" value="ECO:0007669"/>
    <property type="project" value="UniProtKB-UniRule"/>
</dbReference>
<evidence type="ECO:0000256" key="2">
    <source>
        <dbReference type="ARBA" id="ARBA00022801"/>
    </source>
</evidence>
<dbReference type="GO" id="GO:0016787">
    <property type="term" value="F:hydrolase activity"/>
    <property type="evidence" value="ECO:0007669"/>
    <property type="project" value="UniProtKB-KW"/>
</dbReference>
<dbReference type="PROSITE" id="PS51192">
    <property type="entry name" value="HELICASE_ATP_BIND_1"/>
    <property type="match status" value="1"/>
</dbReference>
<sequence length="286" mass="32704">MPILFNLTRELCLEADGEREPICHPRCLILAPTRELAMQIYRLCYKLTKDKQVEEMIASQANVVISTPGRTLDLLNLHQSDTDTESGHQHILLRSEPFAPSQQLGFKEQLNLMLGSFPSSQSLQVVCCSATFTEKAGSDSLNHPQIRASVETWCPDRYDVEIPNNSIIVNNTSEVSINPLITQDIHVCSEHKKIRKLMDFIRFVQEQDEKTQVRQKSIALIFVNKMKTGEFLLDWIHKNWEKGPSGKQKQGRAKPSKEGEAPEEVKRLRIDFLNSQMTQPYPPMFI</sequence>
<dbReference type="GO" id="GO:0003723">
    <property type="term" value="F:RNA binding"/>
    <property type="evidence" value="ECO:0007669"/>
    <property type="project" value="UniProtKB-UniRule"/>
</dbReference>
<protein>
    <recommendedName>
        <fullName evidence="4">ATP-dependent RNA helicase</fullName>
        <ecNumber evidence="4">3.6.4.13</ecNumber>
    </recommendedName>
</protein>
<reference evidence="7" key="1">
    <citation type="submission" date="2010-02" db="EMBL/GenBank/DDBJ databases">
        <title>Sequencing and annotation of the Blastocystis hominis genome.</title>
        <authorList>
            <person name="Wincker P."/>
        </authorList>
    </citation>
    <scope>NUCLEOTIDE SEQUENCE</scope>
    <source>
        <strain evidence="7">Singapore isolate B</strain>
    </source>
</reference>
<dbReference type="InParanoid" id="D8M4X1"/>
<dbReference type="InterPro" id="IPR027417">
    <property type="entry name" value="P-loop_NTPase"/>
</dbReference>
<dbReference type="PANTHER" id="PTHR24031">
    <property type="entry name" value="RNA HELICASE"/>
    <property type="match status" value="1"/>
</dbReference>
<keyword evidence="4" id="KW-0347">Helicase</keyword>
<comment type="similarity">
    <text evidence="4">Belongs to the DEAD box helicase family.</text>
</comment>
<dbReference type="InterPro" id="IPR014001">
    <property type="entry name" value="Helicase_ATP-bd"/>
</dbReference>
<dbReference type="InterPro" id="IPR011545">
    <property type="entry name" value="DEAD/DEAH_box_helicase_dom"/>
</dbReference>
<evidence type="ECO:0000259" key="6">
    <source>
        <dbReference type="PROSITE" id="PS51192"/>
    </source>
</evidence>
<comment type="catalytic activity">
    <reaction evidence="4">
        <text>ATP + H2O = ADP + phosphate + H(+)</text>
        <dbReference type="Rhea" id="RHEA:13065"/>
        <dbReference type="ChEBI" id="CHEBI:15377"/>
        <dbReference type="ChEBI" id="CHEBI:15378"/>
        <dbReference type="ChEBI" id="CHEBI:30616"/>
        <dbReference type="ChEBI" id="CHEBI:43474"/>
        <dbReference type="ChEBI" id="CHEBI:456216"/>
        <dbReference type="EC" id="3.6.4.13"/>
    </reaction>
</comment>
<dbReference type="OrthoDB" id="201103at2759"/>
<dbReference type="SUPFAM" id="SSF52540">
    <property type="entry name" value="P-loop containing nucleoside triphosphate hydrolases"/>
    <property type="match status" value="1"/>
</dbReference>
<keyword evidence="2 4" id="KW-0378">Hydrolase</keyword>
<accession>D8M4X1</accession>
<dbReference type="AlphaFoldDB" id="D8M4X1"/>
<organism evidence="7">
    <name type="scientific">Blastocystis hominis</name>
    <dbReference type="NCBI Taxonomy" id="12968"/>
    <lineage>
        <taxon>Eukaryota</taxon>
        <taxon>Sar</taxon>
        <taxon>Stramenopiles</taxon>
        <taxon>Bigyra</taxon>
        <taxon>Opalozoa</taxon>
        <taxon>Opalinata</taxon>
        <taxon>Blastocystidae</taxon>
        <taxon>Blastocystis</taxon>
    </lineage>
</organism>
<dbReference type="GO" id="GO:0003724">
    <property type="term" value="F:RNA helicase activity"/>
    <property type="evidence" value="ECO:0007669"/>
    <property type="project" value="UniProtKB-EC"/>
</dbReference>
<keyword evidence="8" id="KW-1185">Reference proteome</keyword>
<keyword evidence="3 4" id="KW-0067">ATP-binding</keyword>
<keyword evidence="4" id="KW-0694">RNA-binding</keyword>
<evidence type="ECO:0000313" key="7">
    <source>
        <dbReference type="EMBL" id="CBK23110.2"/>
    </source>
</evidence>